<dbReference type="AlphaFoldDB" id="A0A2K1Q3K4"/>
<dbReference type="Pfam" id="PF01904">
    <property type="entry name" value="DUF72"/>
    <property type="match status" value="1"/>
</dbReference>
<evidence type="ECO:0000313" key="2">
    <source>
        <dbReference type="Proteomes" id="UP000236220"/>
    </source>
</evidence>
<accession>A0A2K1Q3K4</accession>
<evidence type="ECO:0000313" key="1">
    <source>
        <dbReference type="EMBL" id="PNS09632.1"/>
    </source>
</evidence>
<dbReference type="SUPFAM" id="SSF117396">
    <property type="entry name" value="TM1631-like"/>
    <property type="match status" value="1"/>
</dbReference>
<dbReference type="Proteomes" id="UP000236220">
    <property type="component" value="Unassembled WGS sequence"/>
</dbReference>
<dbReference type="InterPro" id="IPR002763">
    <property type="entry name" value="DUF72"/>
</dbReference>
<keyword evidence="2" id="KW-1185">Reference proteome</keyword>
<dbReference type="EMBL" id="NPZB01000001">
    <property type="protein sequence ID" value="PNS09632.1"/>
    <property type="molecule type" value="Genomic_DNA"/>
</dbReference>
<dbReference type="Gene3D" id="3.20.20.410">
    <property type="entry name" value="Protein of unknown function UPF0759"/>
    <property type="match status" value="1"/>
</dbReference>
<reference evidence="1 2" key="1">
    <citation type="submission" date="2017-08" db="EMBL/GenBank/DDBJ databases">
        <title>Lysobacter sylvestris genome.</title>
        <authorList>
            <person name="Zhang D.-C."/>
            <person name="Albuquerque L."/>
            <person name="Franca L."/>
            <person name="Froufe H.J.C."/>
            <person name="Barroso C."/>
            <person name="Egas C."/>
            <person name="Da Costa M."/>
            <person name="Margesin R."/>
        </authorList>
    </citation>
    <scope>NUCLEOTIDE SEQUENCE [LARGE SCALE GENOMIC DNA]</scope>
    <source>
        <strain evidence="1 2">AM20-91</strain>
    </source>
</reference>
<dbReference type="PANTHER" id="PTHR30348:SF4">
    <property type="entry name" value="DUF72 DOMAIN-CONTAINING PROTEIN"/>
    <property type="match status" value="1"/>
</dbReference>
<gene>
    <name evidence="1" type="ORF">Lysil_1261</name>
</gene>
<dbReference type="PANTHER" id="PTHR30348">
    <property type="entry name" value="UNCHARACTERIZED PROTEIN YECE"/>
    <property type="match status" value="1"/>
</dbReference>
<evidence type="ECO:0008006" key="3">
    <source>
        <dbReference type="Google" id="ProtNLM"/>
    </source>
</evidence>
<dbReference type="InterPro" id="IPR036520">
    <property type="entry name" value="UPF0759_sf"/>
</dbReference>
<name>A0A2K1Q3K4_9GAMM</name>
<sequence length="272" mass="30550">MDKSTEAIRIGIGGWVYEPWRGRFYPAGWQQRRELEFASRHVTSIEINSTYYAAQKPETYARWRDAVPDDFVFSAKAPKRITQSRQLASTGGQIDAFLGDLANLRGRLGPVVWQLDRNAQVDRDDFTAFLELIPDTLDGRRLRHVLDVRDAAFVNADYVALARSRGMAIVHTDAPDLPQIADITADFVYARLMRSRAWIATGYPDDELDAWAAMTRRWARGEDPAELPHVSATPAPVQPRDVFLYFISAAKERNPASAMELLAKLGIATPGT</sequence>
<comment type="caution">
    <text evidence="1">The sequence shown here is derived from an EMBL/GenBank/DDBJ whole genome shotgun (WGS) entry which is preliminary data.</text>
</comment>
<proteinExistence type="predicted"/>
<protein>
    <recommendedName>
        <fullName evidence="3">DUF72 domain-containing protein</fullName>
    </recommendedName>
</protein>
<dbReference type="OrthoDB" id="9780310at2"/>
<dbReference type="RefSeq" id="WP_103074658.1">
    <property type="nucleotide sequence ID" value="NZ_NPZB01000001.1"/>
</dbReference>
<organism evidence="1 2">
    <name type="scientific">Solilutibacter silvestris</name>
    <dbReference type="NCBI Taxonomy" id="1645665"/>
    <lineage>
        <taxon>Bacteria</taxon>
        <taxon>Pseudomonadati</taxon>
        <taxon>Pseudomonadota</taxon>
        <taxon>Gammaproteobacteria</taxon>
        <taxon>Lysobacterales</taxon>
        <taxon>Lysobacteraceae</taxon>
        <taxon>Solilutibacter</taxon>
    </lineage>
</organism>